<gene>
    <name evidence="2" type="ORF">DKX38_008660</name>
</gene>
<dbReference type="PANTHER" id="PTHR33070">
    <property type="entry name" value="OS06G0725500 PROTEIN"/>
    <property type="match status" value="1"/>
</dbReference>
<keyword evidence="1" id="KW-0175">Coiled coil</keyword>
<protein>
    <submittedName>
        <fullName evidence="2">Uncharacterized protein</fullName>
    </submittedName>
</protein>
<name>A0A5N5MTJ5_9ROSI</name>
<organism evidence="2 3">
    <name type="scientific">Salix brachista</name>
    <dbReference type="NCBI Taxonomy" id="2182728"/>
    <lineage>
        <taxon>Eukaryota</taxon>
        <taxon>Viridiplantae</taxon>
        <taxon>Streptophyta</taxon>
        <taxon>Embryophyta</taxon>
        <taxon>Tracheophyta</taxon>
        <taxon>Spermatophyta</taxon>
        <taxon>Magnoliopsida</taxon>
        <taxon>eudicotyledons</taxon>
        <taxon>Gunneridae</taxon>
        <taxon>Pentapetalae</taxon>
        <taxon>rosids</taxon>
        <taxon>fabids</taxon>
        <taxon>Malpighiales</taxon>
        <taxon>Salicaceae</taxon>
        <taxon>Saliceae</taxon>
        <taxon>Salix</taxon>
    </lineage>
</organism>
<evidence type="ECO:0000313" key="2">
    <source>
        <dbReference type="EMBL" id="KAB5557751.1"/>
    </source>
</evidence>
<keyword evidence="3" id="KW-1185">Reference proteome</keyword>
<evidence type="ECO:0000256" key="1">
    <source>
        <dbReference type="SAM" id="Coils"/>
    </source>
</evidence>
<dbReference type="EMBL" id="VDCV01000005">
    <property type="protein sequence ID" value="KAB5557751.1"/>
    <property type="molecule type" value="Genomic_DNA"/>
</dbReference>
<accession>A0A5N5MTJ5</accession>
<proteinExistence type="predicted"/>
<evidence type="ECO:0000313" key="3">
    <source>
        <dbReference type="Proteomes" id="UP000326939"/>
    </source>
</evidence>
<dbReference type="PANTHER" id="PTHR33070:SF115">
    <property type="entry name" value="T23E18.15"/>
    <property type="match status" value="1"/>
</dbReference>
<feature type="coiled-coil region" evidence="1">
    <location>
        <begin position="153"/>
        <end position="180"/>
    </location>
</feature>
<dbReference type="Pfam" id="PF03087">
    <property type="entry name" value="BPS1"/>
    <property type="match status" value="2"/>
</dbReference>
<sequence length="194" mass="21783">MMATCHARSISLPSISHPLNLSVEEQLDGLRSSQKTSSSVYRKLSGLKILYVCVEDFLQLPLTRQTLSNEQHKERAEEVLSGSLLLRRKGGESSLASEVEAFMISRKQLNKSICKRFRNLKTMDKNASNIPNAIAILTQVWNQPQISTNPSLVQNLLKGLEALESNILEAEVELEAVYRKLLKTRVTILNILSH</sequence>
<dbReference type="GO" id="GO:0048367">
    <property type="term" value="P:shoot system development"/>
    <property type="evidence" value="ECO:0007669"/>
    <property type="project" value="InterPro"/>
</dbReference>
<reference evidence="3" key="1">
    <citation type="journal article" date="2019" name="Gigascience">
        <title>De novo genome assembly of the endangered Acer yangbiense, a plant species with extremely small populations endemic to Yunnan Province, China.</title>
        <authorList>
            <person name="Yang J."/>
            <person name="Wariss H.M."/>
            <person name="Tao L."/>
            <person name="Zhang R."/>
            <person name="Yun Q."/>
            <person name="Hollingsworth P."/>
            <person name="Dao Z."/>
            <person name="Luo G."/>
            <person name="Guo H."/>
            <person name="Ma Y."/>
            <person name="Sun W."/>
        </authorList>
    </citation>
    <scope>NUCLEOTIDE SEQUENCE [LARGE SCALE GENOMIC DNA]</scope>
    <source>
        <strain evidence="3">cv. br00</strain>
    </source>
</reference>
<dbReference type="GO" id="GO:0048364">
    <property type="term" value="P:root development"/>
    <property type="evidence" value="ECO:0007669"/>
    <property type="project" value="InterPro"/>
</dbReference>
<dbReference type="AlphaFoldDB" id="A0A5N5MTJ5"/>
<comment type="caution">
    <text evidence="2">The sequence shown here is derived from an EMBL/GenBank/DDBJ whole genome shotgun (WGS) entry which is preliminary data.</text>
</comment>
<dbReference type="Proteomes" id="UP000326939">
    <property type="component" value="Chromosome 5"/>
</dbReference>
<dbReference type="InterPro" id="IPR004320">
    <property type="entry name" value="BPS1_pln"/>
</dbReference>